<feature type="compositionally biased region" description="Polar residues" evidence="3">
    <location>
        <begin position="630"/>
        <end position="669"/>
    </location>
</feature>
<feature type="compositionally biased region" description="Basic and acidic residues" evidence="3">
    <location>
        <begin position="30"/>
        <end position="66"/>
    </location>
</feature>
<dbReference type="PROSITE" id="PS50297">
    <property type="entry name" value="ANK_REP_REGION"/>
    <property type="match status" value="3"/>
</dbReference>
<reference evidence="4" key="1">
    <citation type="submission" date="2021-02" db="EMBL/GenBank/DDBJ databases">
        <authorList>
            <person name="Bekaert M."/>
        </authorList>
    </citation>
    <scope>NUCLEOTIDE SEQUENCE</scope>
    <source>
        <strain evidence="4">IoA-00</strain>
    </source>
</reference>
<dbReference type="SUPFAM" id="SSF48403">
    <property type="entry name" value="Ankyrin repeat"/>
    <property type="match status" value="1"/>
</dbReference>
<dbReference type="AlphaFoldDB" id="A0A7R8HAJ0"/>
<gene>
    <name evidence="4" type="ORF">LSAA_11054</name>
</gene>
<evidence type="ECO:0000256" key="1">
    <source>
        <dbReference type="ARBA" id="ARBA00022737"/>
    </source>
</evidence>
<organism evidence="4 5">
    <name type="scientific">Lepeophtheirus salmonis</name>
    <name type="common">Salmon louse</name>
    <name type="synonym">Caligus salmonis</name>
    <dbReference type="NCBI Taxonomy" id="72036"/>
    <lineage>
        <taxon>Eukaryota</taxon>
        <taxon>Metazoa</taxon>
        <taxon>Ecdysozoa</taxon>
        <taxon>Arthropoda</taxon>
        <taxon>Crustacea</taxon>
        <taxon>Multicrustacea</taxon>
        <taxon>Hexanauplia</taxon>
        <taxon>Copepoda</taxon>
        <taxon>Siphonostomatoida</taxon>
        <taxon>Caligidae</taxon>
        <taxon>Lepeophtheirus</taxon>
    </lineage>
</organism>
<keyword evidence="5" id="KW-1185">Reference proteome</keyword>
<evidence type="ECO:0000313" key="5">
    <source>
        <dbReference type="Proteomes" id="UP000675881"/>
    </source>
</evidence>
<dbReference type="PANTHER" id="PTHR24126">
    <property type="entry name" value="ANKYRIN REPEAT, PH AND SEC7 DOMAIN CONTAINING PROTEIN SECG-RELATED"/>
    <property type="match status" value="1"/>
</dbReference>
<dbReference type="InterPro" id="IPR036770">
    <property type="entry name" value="Ankyrin_rpt-contain_sf"/>
</dbReference>
<proteinExistence type="predicted"/>
<dbReference type="SMART" id="SM00248">
    <property type="entry name" value="ANK"/>
    <property type="match status" value="3"/>
</dbReference>
<feature type="region of interest" description="Disordered" evidence="3">
    <location>
        <begin position="630"/>
        <end position="674"/>
    </location>
</feature>
<protein>
    <submittedName>
        <fullName evidence="4">ANKRD11_12</fullName>
    </submittedName>
</protein>
<keyword evidence="2" id="KW-0040">ANK repeat</keyword>
<dbReference type="Pfam" id="PF12796">
    <property type="entry name" value="Ank_2"/>
    <property type="match status" value="1"/>
</dbReference>
<accession>A0A7R8HAJ0</accession>
<evidence type="ECO:0000256" key="3">
    <source>
        <dbReference type="SAM" id="MobiDB-lite"/>
    </source>
</evidence>
<feature type="region of interest" description="Disordered" evidence="3">
    <location>
        <begin position="207"/>
        <end position="248"/>
    </location>
</feature>
<feature type="region of interest" description="Disordered" evidence="3">
    <location>
        <begin position="1"/>
        <end position="66"/>
    </location>
</feature>
<keyword evidence="1" id="KW-0677">Repeat</keyword>
<name>A0A7R8HAJ0_LEPSM</name>
<dbReference type="Gene3D" id="1.25.40.20">
    <property type="entry name" value="Ankyrin repeat-containing domain"/>
    <property type="match status" value="1"/>
</dbReference>
<dbReference type="OrthoDB" id="5399929at2759"/>
<dbReference type="EMBL" id="HG994585">
    <property type="protein sequence ID" value="CAF2976205.1"/>
    <property type="molecule type" value="Genomic_DNA"/>
</dbReference>
<dbReference type="PROSITE" id="PS50088">
    <property type="entry name" value="ANK_REPEAT"/>
    <property type="match status" value="3"/>
</dbReference>
<dbReference type="InterPro" id="IPR002110">
    <property type="entry name" value="Ankyrin_rpt"/>
</dbReference>
<dbReference type="Proteomes" id="UP000675881">
    <property type="component" value="Chromosome 6"/>
</dbReference>
<evidence type="ECO:0000256" key="2">
    <source>
        <dbReference type="ARBA" id="ARBA00023043"/>
    </source>
</evidence>
<evidence type="ECO:0000313" key="4">
    <source>
        <dbReference type="EMBL" id="CAF2976205.1"/>
    </source>
</evidence>
<sequence>MEKTGTPPSKILKENLKETISSNSSSNDSTETKEFQQNQENEKETSTVTNPERKRARIETDKSIGKENKKLRAKKLNKFGESPLQIAIKKGDLSKVTELLKSNAEINHRCYANWTPLHDSIKDGDNTIAIIKILLEYGADINATGGEDANTPLHESVLYCSPEVIKFLIHKGADTNTLNKHALKPIDLASDEVFNILRPVTDLGISKMKQKASSSNPEPEKLTTRRTKQSQSELTKDNRELNDSSGKSASCVESEIKVKIEAIDSISTDEEKIIENEVAINMCWDTLQENEGSYVETINATSKDSVNPENKIEDECTEIPESMETNSSEDLTSEHDVQIGKLISLPKPIIESGEVIDSTKSNTDSAKTSVSIITKAPESPLRSLHKSRAAKLIEMSKAALVKKSDSAPTIKISSPIVSTPSSKPWQKFAPSPNASPTASILKRRYSDFSPSNRSRKVQFLDPPVSERVEIPRKNRFYNKSNSESEVSYNYLPSPPVEDAIVYSPLSACQEPISCILRDLTNKTWLKTAEKDLKEKNISTIGDLSKLKNQRRVNLKWPKKTDNLEEKEDSRKFNKVSEALAPFVEVQTPEEEEKNIQEIYERPSPSPTEDAEACTKGVQVSLIASVSSADKSTQPDIEIQSPASIIRESSSQTPLKDYESQGTQSSSTVSRIDKSLGTDTISLESKINELLSLDKSKRWEIANKILASLQND</sequence>